<dbReference type="AlphaFoldDB" id="A0A090ZC40"/>
<evidence type="ECO:0000256" key="2">
    <source>
        <dbReference type="ARBA" id="ARBA00022884"/>
    </source>
</evidence>
<keyword evidence="2" id="KW-0694">RNA-binding</keyword>
<dbReference type="OrthoDB" id="9813552at2"/>
<evidence type="ECO:0000256" key="1">
    <source>
        <dbReference type="ARBA" id="ARBA00022737"/>
    </source>
</evidence>
<dbReference type="InterPro" id="IPR004341">
    <property type="entry name" value="CAT_RNA-bd_dom"/>
</dbReference>
<proteinExistence type="inferred from homology"/>
<keyword evidence="4" id="KW-0010">Activator</keyword>
<dbReference type="RefSeq" id="WP_036619394.1">
    <property type="nucleotide sequence ID" value="NZ_BOSD01000002.1"/>
</dbReference>
<dbReference type="GeneID" id="77011187"/>
<reference evidence="8 9" key="1">
    <citation type="submission" date="2014-04" db="EMBL/GenBank/DDBJ databases">
        <authorList>
            <person name="Bishop-Lilly K.A."/>
            <person name="Broomall S.M."/>
            <person name="Chain P.S."/>
            <person name="Chertkov O."/>
            <person name="Coyne S.R."/>
            <person name="Daligault H.E."/>
            <person name="Davenport K.W."/>
            <person name="Erkkila T."/>
            <person name="Frey K.G."/>
            <person name="Gibbons H.S."/>
            <person name="Gu W."/>
            <person name="Jaissle J."/>
            <person name="Johnson S.L."/>
            <person name="Koroleva G.I."/>
            <person name="Ladner J.T."/>
            <person name="Lo C.-C."/>
            <person name="Minogue T.D."/>
            <person name="Munk C."/>
            <person name="Palacios G.F."/>
            <person name="Redden C.L."/>
            <person name="Rosenzweig C.N."/>
            <person name="Scholz M.B."/>
            <person name="Teshima H."/>
            <person name="Xu Y."/>
        </authorList>
    </citation>
    <scope>NUCLEOTIDE SEQUENCE [LARGE SCALE GENOMIC DNA]</scope>
    <source>
        <strain evidence="8 9">8244</strain>
    </source>
</reference>
<dbReference type="GO" id="GO:0003723">
    <property type="term" value="F:RNA binding"/>
    <property type="evidence" value="ECO:0007669"/>
    <property type="project" value="UniProtKB-KW"/>
</dbReference>
<dbReference type="HOGENOM" id="CLU_078802_0_0_9"/>
<accession>A0A090ZC40</accession>
<dbReference type="InterPro" id="IPR011608">
    <property type="entry name" value="PRD"/>
</dbReference>
<keyword evidence="9" id="KW-1185">Reference proteome</keyword>
<keyword evidence="3" id="KW-0805">Transcription regulation</keyword>
<comment type="similarity">
    <text evidence="6">Belongs to the transcriptional antiterminator BglG family.</text>
</comment>
<name>A0A090ZC40_PAEMA</name>
<dbReference type="PROSITE" id="PS51372">
    <property type="entry name" value="PRD_2"/>
    <property type="match status" value="2"/>
</dbReference>
<dbReference type="PANTHER" id="PTHR30185">
    <property type="entry name" value="CRYPTIC BETA-GLUCOSIDE BGL OPERON ANTITERMINATOR"/>
    <property type="match status" value="1"/>
</dbReference>
<evidence type="ECO:0000256" key="6">
    <source>
        <dbReference type="ARBA" id="ARBA00038510"/>
    </source>
</evidence>
<evidence type="ECO:0000313" key="8">
    <source>
        <dbReference type="EMBL" id="KFN07785.1"/>
    </source>
</evidence>
<sequence length="275" mass="31392">MKISRVLNNNAVVVKEGDSEKIIMGAGIAFQKGKNDVIDQSKIEKVFVLKEEGHKFQELLSTVPEAHIAVGEDIISYAERQLGMKLSDHIHISLTDHLTFAIERLNQGIEVRNKLMNEIRILYHEEFKIGQWALRHVQEKLGIAFPEDEAAFIALHIHTAKMGDAHIEDSIKKALILQEASDFMLKDLGVSISSDSISYHRLLTHLEYAIHRFYENKPFHTLDDDMLKVIKKKYKKGYKTAQSAAAFLQQKYGVAFPESEMAYIALHLQRILENI</sequence>
<dbReference type="Pfam" id="PF03123">
    <property type="entry name" value="CAT_RBD"/>
    <property type="match status" value="1"/>
</dbReference>
<dbReference type="InterPro" id="IPR036650">
    <property type="entry name" value="CAT_RNA-bd_dom_sf"/>
</dbReference>
<dbReference type="SMART" id="SM01061">
    <property type="entry name" value="CAT_RBD"/>
    <property type="match status" value="1"/>
</dbReference>
<evidence type="ECO:0000256" key="5">
    <source>
        <dbReference type="ARBA" id="ARBA00023163"/>
    </source>
</evidence>
<evidence type="ECO:0000256" key="4">
    <source>
        <dbReference type="ARBA" id="ARBA00023159"/>
    </source>
</evidence>
<evidence type="ECO:0000259" key="7">
    <source>
        <dbReference type="PROSITE" id="PS51372"/>
    </source>
</evidence>
<protein>
    <submittedName>
        <fullName evidence="8">Levansucrase and sucrase synthesis operon antiterminator</fullName>
    </submittedName>
</protein>
<feature type="domain" description="PRD" evidence="7">
    <location>
        <begin position="168"/>
        <end position="275"/>
    </location>
</feature>
<dbReference type="GO" id="GO:0045893">
    <property type="term" value="P:positive regulation of DNA-templated transcription"/>
    <property type="evidence" value="ECO:0007669"/>
    <property type="project" value="InterPro"/>
</dbReference>
<dbReference type="Gene3D" id="2.30.24.10">
    <property type="entry name" value="CAT RNA-binding domain"/>
    <property type="match status" value="1"/>
</dbReference>
<dbReference type="SUPFAM" id="SSF63520">
    <property type="entry name" value="PTS-regulatory domain, PRD"/>
    <property type="match status" value="2"/>
</dbReference>
<dbReference type="Gene3D" id="1.10.1790.10">
    <property type="entry name" value="PRD domain"/>
    <property type="match status" value="2"/>
</dbReference>
<gene>
    <name evidence="8" type="primary">sacY</name>
    <name evidence="8" type="ORF">DJ90_3889</name>
</gene>
<feature type="domain" description="PRD" evidence="7">
    <location>
        <begin position="62"/>
        <end position="167"/>
    </location>
</feature>
<keyword evidence="1" id="KW-0677">Repeat</keyword>
<evidence type="ECO:0000256" key="3">
    <source>
        <dbReference type="ARBA" id="ARBA00023015"/>
    </source>
</evidence>
<dbReference type="Proteomes" id="UP000029278">
    <property type="component" value="Unassembled WGS sequence"/>
</dbReference>
<evidence type="ECO:0000313" key="9">
    <source>
        <dbReference type="Proteomes" id="UP000029278"/>
    </source>
</evidence>
<organism evidence="8 9">
    <name type="scientific">Paenibacillus macerans</name>
    <name type="common">Bacillus macerans</name>
    <dbReference type="NCBI Taxonomy" id="44252"/>
    <lineage>
        <taxon>Bacteria</taxon>
        <taxon>Bacillati</taxon>
        <taxon>Bacillota</taxon>
        <taxon>Bacilli</taxon>
        <taxon>Bacillales</taxon>
        <taxon>Paenibacillaceae</taxon>
        <taxon>Paenibacillus</taxon>
    </lineage>
</organism>
<dbReference type="SUPFAM" id="SSF50151">
    <property type="entry name" value="SacY-like RNA-binding domain"/>
    <property type="match status" value="1"/>
</dbReference>
<dbReference type="PANTHER" id="PTHR30185:SF15">
    <property type="entry name" value="CRYPTIC BETA-GLUCOSIDE BGL OPERON ANTITERMINATOR"/>
    <property type="match status" value="1"/>
</dbReference>
<dbReference type="PATRIC" id="fig|44252.3.peg.3708"/>
<dbReference type="InterPro" id="IPR036634">
    <property type="entry name" value="PRD_sf"/>
</dbReference>
<keyword evidence="5" id="KW-0804">Transcription</keyword>
<comment type="caution">
    <text evidence="8">The sequence shown here is derived from an EMBL/GenBank/DDBJ whole genome shotgun (WGS) entry which is preliminary data.</text>
</comment>
<dbReference type="InterPro" id="IPR001550">
    <property type="entry name" value="Transcrpt_antitermin_CS"/>
</dbReference>
<dbReference type="STRING" id="44252.DJ90_3889"/>
<dbReference type="EMBL" id="JMQA01000031">
    <property type="protein sequence ID" value="KFN07785.1"/>
    <property type="molecule type" value="Genomic_DNA"/>
</dbReference>
<dbReference type="Pfam" id="PF00874">
    <property type="entry name" value="PRD"/>
    <property type="match status" value="2"/>
</dbReference>
<dbReference type="InterPro" id="IPR050661">
    <property type="entry name" value="BglG_antiterminators"/>
</dbReference>
<dbReference type="PROSITE" id="PS00654">
    <property type="entry name" value="PRD_1"/>
    <property type="match status" value="1"/>
</dbReference>